<accession>A0AAE8XS53</accession>
<feature type="region of interest" description="Disordered" evidence="1">
    <location>
        <begin position="28"/>
        <end position="50"/>
    </location>
</feature>
<sequence>MPRDDERCGRCGEPLSKHGVDQMTLEPTKCPVPRAEPAGLGGELSPRSNY</sequence>
<name>A0AAE8XS53_9CAUD</name>
<dbReference type="EMBL" id="MZ334492">
    <property type="protein sequence ID" value="UBF19175.1"/>
    <property type="molecule type" value="Genomic_DNA"/>
</dbReference>
<evidence type="ECO:0000313" key="2">
    <source>
        <dbReference type="EMBL" id="UBF19175.1"/>
    </source>
</evidence>
<organism evidence="2 3">
    <name type="scientific">Halorubrum phage HRTV-14</name>
    <dbReference type="NCBI Taxonomy" id="2877994"/>
    <lineage>
        <taxon>Viruses</taxon>
        <taxon>Duplodnaviria</taxon>
        <taxon>Heunggongvirae</taxon>
        <taxon>Uroviricota</taxon>
        <taxon>Caudoviricetes</taxon>
        <taxon>Thumleimavirales</taxon>
        <taxon>Hafunaviridae</taxon>
        <taxon>Haloferacalesvirus</taxon>
        <taxon>Haloferacalesvirus hv8</taxon>
    </lineage>
</organism>
<protein>
    <submittedName>
        <fullName evidence="2">Uncharacterized protein</fullName>
    </submittedName>
</protein>
<gene>
    <name evidence="2" type="ORF">HRTV-14_gp102</name>
</gene>
<proteinExistence type="predicted"/>
<evidence type="ECO:0000256" key="1">
    <source>
        <dbReference type="SAM" id="MobiDB-lite"/>
    </source>
</evidence>
<evidence type="ECO:0000313" key="3">
    <source>
        <dbReference type="Proteomes" id="UP000828061"/>
    </source>
</evidence>
<reference evidence="2" key="1">
    <citation type="submission" date="2021-05" db="EMBL/GenBank/DDBJ databases">
        <title>Diversity, taxonomy and evolution of archaeal viruses of the class Caudoviricetes.</title>
        <authorList>
            <person name="Liu Y."/>
            <person name="Demina T.A."/>
            <person name="Roux S."/>
            <person name="Aiewsakun P."/>
            <person name="Kazlauskas D."/>
            <person name="Simmonds P."/>
            <person name="Prangishvili D."/>
            <person name="Oksanen H.M."/>
            <person name="Krupovic M."/>
        </authorList>
    </citation>
    <scope>NUCLEOTIDE SEQUENCE</scope>
    <source>
        <strain evidence="2">HRTV-14/2</strain>
    </source>
</reference>
<feature type="region of interest" description="Disordered" evidence="1">
    <location>
        <begin position="1"/>
        <end position="20"/>
    </location>
</feature>
<dbReference type="Proteomes" id="UP000828061">
    <property type="component" value="Segment"/>
</dbReference>